<keyword evidence="2" id="KW-0812">Transmembrane</keyword>
<evidence type="ECO:0000313" key="4">
    <source>
        <dbReference type="Proteomes" id="UP000654075"/>
    </source>
</evidence>
<keyword evidence="2" id="KW-1133">Transmembrane helix</keyword>
<feature type="transmembrane region" description="Helical" evidence="2">
    <location>
        <begin position="624"/>
        <end position="644"/>
    </location>
</feature>
<evidence type="ECO:0000313" key="3">
    <source>
        <dbReference type="EMBL" id="CAE8642788.1"/>
    </source>
</evidence>
<keyword evidence="2" id="KW-0472">Membrane</keyword>
<comment type="caution">
    <text evidence="3">The sequence shown here is derived from an EMBL/GenBank/DDBJ whole genome shotgun (WGS) entry which is preliminary data.</text>
</comment>
<feature type="region of interest" description="Disordered" evidence="1">
    <location>
        <begin position="365"/>
        <end position="449"/>
    </location>
</feature>
<dbReference type="AlphaFoldDB" id="A0A813HZ81"/>
<feature type="compositionally biased region" description="Low complexity" evidence="1">
    <location>
        <begin position="409"/>
        <end position="420"/>
    </location>
</feature>
<protein>
    <submittedName>
        <fullName evidence="3">Uncharacterized protein</fullName>
    </submittedName>
</protein>
<dbReference type="PANTHER" id="PTHR16148">
    <property type="entry name" value="NF-KAPPA-B-REPRESSING FACTOR-RELATED"/>
    <property type="match status" value="1"/>
</dbReference>
<feature type="compositionally biased region" description="Pro residues" evidence="1">
    <location>
        <begin position="372"/>
        <end position="389"/>
    </location>
</feature>
<dbReference type="EMBL" id="CAJNNV010033206">
    <property type="protein sequence ID" value="CAE8642788.1"/>
    <property type="molecule type" value="Genomic_DNA"/>
</dbReference>
<sequence length="709" mass="76393">MAKEAKPKGNLLVRTVRFLFMAFKAGLTPSLVSYFFWIGGLSFMFGGWVGLTSLEVEAYLCNIPAQVNESIGATVGCGNCTAKLLLCPKSPCYRYAFNVTWQTEAKDANDAFYGAFSEAVLDEGCNQLVSASDSPAEMLTAIMSKRTSSKGLIPSDACVRFSCEVLLNSVMRSKGKTLTGPGECNNAPLPVKFPWEATWCPCDSMDVSMLEATNFEGLCGSMASGLKQAVFDRILAKKDTCYESSLAATKIQFPVEAFTFKTNVNCTFLLYSSTSVHNWFFTKAYVEKFSPKFWAVPEQCTKVMCYAFENSLSAAGCNWTNNPTLTDITRSQITSMATACSFYGSLNLPDMCLVTGFNSSALCSSGGAKPPAATPTPAPAPATPAPVPSPGGASSRRLDNNKNNDNKNNKNNNSNNNNNNNDDDNNKENNNNNNNINSNININNNNNDDAHRSHATLQLATIGFDGVEGFGPADESDADKGAFPRWLQDATAAAPAAAPAASTAADDQLEAWSTTDWSKCTCYQQCVPGVTTRSVSCPVGVTCKRVKPPSAKACVCAHCSDCMVSWTVWGMAAGYGLNGIVGLLLFVAFLSVSGYDEDDYTDMRCCPTKTLGCICRSLPVIIKVMTYILLFATIALVVQAVVPVGEFSSDCKNSSALRSLSVGGVAIWVIQCVIGLWMNKYKPMPPWLHSARESKLLKMICRPLRIIGP</sequence>
<organism evidence="3 4">
    <name type="scientific">Polarella glacialis</name>
    <name type="common">Dinoflagellate</name>
    <dbReference type="NCBI Taxonomy" id="89957"/>
    <lineage>
        <taxon>Eukaryota</taxon>
        <taxon>Sar</taxon>
        <taxon>Alveolata</taxon>
        <taxon>Dinophyceae</taxon>
        <taxon>Suessiales</taxon>
        <taxon>Suessiaceae</taxon>
        <taxon>Polarella</taxon>
    </lineage>
</organism>
<evidence type="ECO:0000256" key="1">
    <source>
        <dbReference type="SAM" id="MobiDB-lite"/>
    </source>
</evidence>
<gene>
    <name evidence="3" type="ORF">PGLA1383_LOCUS57192</name>
</gene>
<name>A0A813HZ81_POLGL</name>
<proteinExistence type="predicted"/>
<keyword evidence="4" id="KW-1185">Reference proteome</keyword>
<accession>A0A813HZ81</accession>
<evidence type="ECO:0000256" key="2">
    <source>
        <dbReference type="SAM" id="Phobius"/>
    </source>
</evidence>
<feature type="transmembrane region" description="Helical" evidence="2">
    <location>
        <begin position="656"/>
        <end position="678"/>
    </location>
</feature>
<dbReference type="Proteomes" id="UP000654075">
    <property type="component" value="Unassembled WGS sequence"/>
</dbReference>
<dbReference type="OrthoDB" id="1696305at2759"/>
<feature type="compositionally biased region" description="Basic and acidic residues" evidence="1">
    <location>
        <begin position="396"/>
        <end position="408"/>
    </location>
</feature>
<reference evidence="3" key="1">
    <citation type="submission" date="2021-02" db="EMBL/GenBank/DDBJ databases">
        <authorList>
            <person name="Dougan E. K."/>
            <person name="Rhodes N."/>
            <person name="Thang M."/>
            <person name="Chan C."/>
        </authorList>
    </citation>
    <scope>NUCLEOTIDE SEQUENCE</scope>
</reference>
<feature type="transmembrane region" description="Helical" evidence="2">
    <location>
        <begin position="566"/>
        <end position="590"/>
    </location>
</feature>
<feature type="compositionally biased region" description="Low complexity" evidence="1">
    <location>
        <begin position="428"/>
        <end position="447"/>
    </location>
</feature>
<dbReference type="PANTHER" id="PTHR16148:SF14">
    <property type="entry name" value="MYND-TYPE DOMAIN-CONTAINING PROTEIN"/>
    <property type="match status" value="1"/>
</dbReference>